<accession>A0A510HKN5</accession>
<reference evidence="8" key="1">
    <citation type="journal article" date="2019" name="Microbiol. Resour. Announc.">
        <title>Complete Genome Sequence of Rubrobacter xylanophilus Strain AA3-22, Isolated from Arima Onsen in Japan.</title>
        <authorList>
            <person name="Tomariguchi N."/>
            <person name="Miyazaki K."/>
        </authorList>
    </citation>
    <scope>NUCLEOTIDE SEQUENCE [LARGE SCALE GENOMIC DNA]</scope>
    <source>
        <strain evidence="8">AA3-22</strain>
    </source>
</reference>
<keyword evidence="6" id="KW-0814">Transposable element</keyword>
<keyword evidence="5 6" id="KW-0233">DNA recombination</keyword>
<evidence type="ECO:0000256" key="2">
    <source>
        <dbReference type="ARBA" id="ARBA00010961"/>
    </source>
</evidence>
<evidence type="ECO:0000256" key="3">
    <source>
        <dbReference type="ARBA" id="ARBA00022578"/>
    </source>
</evidence>
<dbReference type="Pfam" id="PF00872">
    <property type="entry name" value="Transposase_mut"/>
    <property type="match status" value="1"/>
</dbReference>
<dbReference type="AlphaFoldDB" id="A0A510HKN5"/>
<dbReference type="EMBL" id="AP019791">
    <property type="protein sequence ID" value="BBL80579.1"/>
    <property type="molecule type" value="Genomic_DNA"/>
</dbReference>
<evidence type="ECO:0000256" key="5">
    <source>
        <dbReference type="ARBA" id="ARBA00023172"/>
    </source>
</evidence>
<sequence length="71" mass="8344">MLEAEITEHLGAAPHQRTENRKGYRNGYKPRKLKSRVGTLDLLVPQDREGTFSTQLFARYQSATRRRSLWR</sequence>
<dbReference type="Proteomes" id="UP000318065">
    <property type="component" value="Chromosome"/>
</dbReference>
<keyword evidence="9" id="KW-1185">Reference proteome</keyword>
<dbReference type="GO" id="GO:0004803">
    <property type="term" value="F:transposase activity"/>
    <property type="evidence" value="ECO:0007669"/>
    <property type="project" value="UniProtKB-UniRule"/>
</dbReference>
<protein>
    <recommendedName>
        <fullName evidence="6">Mutator family transposase</fullName>
    </recommendedName>
</protein>
<comment type="similarity">
    <text evidence="2 6">Belongs to the transposase mutator family.</text>
</comment>
<comment type="function">
    <text evidence="1 6">Required for the transposition of the insertion element.</text>
</comment>
<dbReference type="PANTHER" id="PTHR33217">
    <property type="entry name" value="TRANSPOSASE FOR INSERTION SEQUENCE ELEMENT IS1081"/>
    <property type="match status" value="1"/>
</dbReference>
<gene>
    <name evidence="8" type="ORF">RxyAA322_24330</name>
</gene>
<dbReference type="GO" id="GO:0006313">
    <property type="term" value="P:DNA transposition"/>
    <property type="evidence" value="ECO:0007669"/>
    <property type="project" value="UniProtKB-UniRule"/>
</dbReference>
<evidence type="ECO:0000256" key="6">
    <source>
        <dbReference type="RuleBase" id="RU365089"/>
    </source>
</evidence>
<evidence type="ECO:0000313" key="8">
    <source>
        <dbReference type="EMBL" id="BBL80579.1"/>
    </source>
</evidence>
<organism evidence="8 9">
    <name type="scientific">Rubrobacter xylanophilus</name>
    <dbReference type="NCBI Taxonomy" id="49319"/>
    <lineage>
        <taxon>Bacteria</taxon>
        <taxon>Bacillati</taxon>
        <taxon>Actinomycetota</taxon>
        <taxon>Rubrobacteria</taxon>
        <taxon>Rubrobacterales</taxon>
        <taxon>Rubrobacteraceae</taxon>
        <taxon>Rubrobacter</taxon>
    </lineage>
</organism>
<evidence type="ECO:0000313" key="9">
    <source>
        <dbReference type="Proteomes" id="UP000318065"/>
    </source>
</evidence>
<evidence type="ECO:0000256" key="7">
    <source>
        <dbReference type="SAM" id="MobiDB-lite"/>
    </source>
</evidence>
<keyword evidence="4 6" id="KW-0238">DNA-binding</keyword>
<evidence type="ECO:0000256" key="1">
    <source>
        <dbReference type="ARBA" id="ARBA00002190"/>
    </source>
</evidence>
<dbReference type="InterPro" id="IPR001207">
    <property type="entry name" value="Transposase_mutator"/>
</dbReference>
<dbReference type="GO" id="GO:0003677">
    <property type="term" value="F:DNA binding"/>
    <property type="evidence" value="ECO:0007669"/>
    <property type="project" value="UniProtKB-UniRule"/>
</dbReference>
<feature type="region of interest" description="Disordered" evidence="7">
    <location>
        <begin position="1"/>
        <end position="29"/>
    </location>
</feature>
<name>A0A510HKN5_9ACTN</name>
<evidence type="ECO:0000256" key="4">
    <source>
        <dbReference type="ARBA" id="ARBA00023125"/>
    </source>
</evidence>
<proteinExistence type="inferred from homology"/>
<dbReference type="PANTHER" id="PTHR33217:SF7">
    <property type="entry name" value="TRANSPOSASE FOR INSERTION SEQUENCE ELEMENT IS1081"/>
    <property type="match status" value="1"/>
</dbReference>
<keyword evidence="3 6" id="KW-0815">Transposition</keyword>